<name>A0A8T0I7S3_CERPU</name>
<dbReference type="AlphaFoldDB" id="A0A8T0I7S3"/>
<accession>A0A8T0I7S3</accession>
<comment type="caution">
    <text evidence="1">The sequence shown here is derived from an EMBL/GenBank/DDBJ whole genome shotgun (WGS) entry which is preliminary data.</text>
</comment>
<protein>
    <submittedName>
        <fullName evidence="1">Uncharacterized protein</fullName>
    </submittedName>
</protein>
<dbReference type="Proteomes" id="UP000822688">
    <property type="component" value="Chromosome 4"/>
</dbReference>
<proteinExistence type="predicted"/>
<keyword evidence="2" id="KW-1185">Reference proteome</keyword>
<evidence type="ECO:0000313" key="1">
    <source>
        <dbReference type="EMBL" id="KAG0578731.1"/>
    </source>
</evidence>
<dbReference type="EMBL" id="CM026424">
    <property type="protein sequence ID" value="KAG0578731.1"/>
    <property type="molecule type" value="Genomic_DNA"/>
</dbReference>
<organism evidence="1 2">
    <name type="scientific">Ceratodon purpureus</name>
    <name type="common">Fire moss</name>
    <name type="synonym">Dicranum purpureum</name>
    <dbReference type="NCBI Taxonomy" id="3225"/>
    <lineage>
        <taxon>Eukaryota</taxon>
        <taxon>Viridiplantae</taxon>
        <taxon>Streptophyta</taxon>
        <taxon>Embryophyta</taxon>
        <taxon>Bryophyta</taxon>
        <taxon>Bryophytina</taxon>
        <taxon>Bryopsida</taxon>
        <taxon>Dicranidae</taxon>
        <taxon>Pseudoditrichales</taxon>
        <taxon>Ditrichaceae</taxon>
        <taxon>Ceratodon</taxon>
    </lineage>
</organism>
<evidence type="ECO:0000313" key="2">
    <source>
        <dbReference type="Proteomes" id="UP000822688"/>
    </source>
</evidence>
<gene>
    <name evidence="1" type="ORF">KC19_4G046000</name>
</gene>
<sequence length="129" mass="14526">MTLRHRAYHLLRLRSLHLEIHLLKNIHWLRHFCAGVHRPIGREIGGILCSGTQARLEHSKDSCTIHLQATNSTSSFSGYLSLVPRAGVKMCTSQGFRGGSCLECRYLIHWICAPRLLLASSNGVQRVKL</sequence>
<reference evidence="1" key="1">
    <citation type="submission" date="2020-06" db="EMBL/GenBank/DDBJ databases">
        <title>WGS assembly of Ceratodon purpureus strain R40.</title>
        <authorList>
            <person name="Carey S.B."/>
            <person name="Jenkins J."/>
            <person name="Shu S."/>
            <person name="Lovell J.T."/>
            <person name="Sreedasyam A."/>
            <person name="Maumus F."/>
            <person name="Tiley G.P."/>
            <person name="Fernandez-Pozo N."/>
            <person name="Barry K."/>
            <person name="Chen C."/>
            <person name="Wang M."/>
            <person name="Lipzen A."/>
            <person name="Daum C."/>
            <person name="Saski C.A."/>
            <person name="Payton A.C."/>
            <person name="Mcbreen J.C."/>
            <person name="Conrad R.E."/>
            <person name="Kollar L.M."/>
            <person name="Olsson S."/>
            <person name="Huttunen S."/>
            <person name="Landis J.B."/>
            <person name="Wickett N.J."/>
            <person name="Johnson M.G."/>
            <person name="Rensing S.A."/>
            <person name="Grimwood J."/>
            <person name="Schmutz J."/>
            <person name="Mcdaniel S.F."/>
        </authorList>
    </citation>
    <scope>NUCLEOTIDE SEQUENCE</scope>
    <source>
        <strain evidence="1">R40</strain>
    </source>
</reference>